<evidence type="ECO:0000313" key="2">
    <source>
        <dbReference type="EMBL" id="CAK7338570.1"/>
    </source>
</evidence>
<feature type="compositionally biased region" description="Polar residues" evidence="1">
    <location>
        <begin position="40"/>
        <end position="51"/>
    </location>
</feature>
<sequence>MVIVHASVIKVANHKHNGISLELSNFAFVTAYVHHHTKSQPHQPKNSQLHQPKNLPTPPAQNPFLPPNSSGQMQKRNDAVPGIFRCTFELVSSLSNPEFQISADCCSVIKVVEEDCMAQAWVPYINLILPLNLKQHCNMA</sequence>
<evidence type="ECO:0000256" key="1">
    <source>
        <dbReference type="SAM" id="MobiDB-lite"/>
    </source>
</evidence>
<dbReference type="Proteomes" id="UP001314170">
    <property type="component" value="Unassembled WGS sequence"/>
</dbReference>
<reference evidence="2 3" key="1">
    <citation type="submission" date="2024-01" db="EMBL/GenBank/DDBJ databases">
        <authorList>
            <person name="Waweru B."/>
        </authorList>
    </citation>
    <scope>NUCLEOTIDE SEQUENCE [LARGE SCALE GENOMIC DNA]</scope>
</reference>
<feature type="region of interest" description="Disordered" evidence="1">
    <location>
        <begin position="37"/>
        <end position="72"/>
    </location>
</feature>
<comment type="caution">
    <text evidence="2">The sequence shown here is derived from an EMBL/GenBank/DDBJ whole genome shotgun (WGS) entry which is preliminary data.</text>
</comment>
<feature type="compositionally biased region" description="Pro residues" evidence="1">
    <location>
        <begin position="55"/>
        <end position="66"/>
    </location>
</feature>
<protein>
    <recommendedName>
        <fullName evidence="4">Prolamin-like domain-containing protein</fullName>
    </recommendedName>
</protein>
<evidence type="ECO:0000313" key="3">
    <source>
        <dbReference type="Proteomes" id="UP001314170"/>
    </source>
</evidence>
<dbReference type="AlphaFoldDB" id="A0AAV1RQB3"/>
<keyword evidence="3" id="KW-1185">Reference proteome</keyword>
<evidence type="ECO:0008006" key="4">
    <source>
        <dbReference type="Google" id="ProtNLM"/>
    </source>
</evidence>
<dbReference type="EMBL" id="CAWUPB010001120">
    <property type="protein sequence ID" value="CAK7338570.1"/>
    <property type="molecule type" value="Genomic_DNA"/>
</dbReference>
<name>A0AAV1RQB3_9ROSI</name>
<proteinExistence type="predicted"/>
<accession>A0AAV1RQB3</accession>
<gene>
    <name evidence="2" type="ORF">DCAF_LOCUS13618</name>
</gene>
<organism evidence="2 3">
    <name type="scientific">Dovyalis caffra</name>
    <dbReference type="NCBI Taxonomy" id="77055"/>
    <lineage>
        <taxon>Eukaryota</taxon>
        <taxon>Viridiplantae</taxon>
        <taxon>Streptophyta</taxon>
        <taxon>Embryophyta</taxon>
        <taxon>Tracheophyta</taxon>
        <taxon>Spermatophyta</taxon>
        <taxon>Magnoliopsida</taxon>
        <taxon>eudicotyledons</taxon>
        <taxon>Gunneridae</taxon>
        <taxon>Pentapetalae</taxon>
        <taxon>rosids</taxon>
        <taxon>fabids</taxon>
        <taxon>Malpighiales</taxon>
        <taxon>Salicaceae</taxon>
        <taxon>Flacourtieae</taxon>
        <taxon>Dovyalis</taxon>
    </lineage>
</organism>